<dbReference type="InterPro" id="IPR011013">
    <property type="entry name" value="Gal_mutarotase_sf_dom"/>
</dbReference>
<dbReference type="Proteomes" id="UP000249260">
    <property type="component" value="Unassembled WGS sequence"/>
</dbReference>
<dbReference type="InterPro" id="IPR014718">
    <property type="entry name" value="GH-type_carb-bd"/>
</dbReference>
<accession>A0A328U5R3</accession>
<dbReference type="Pfam" id="PF14486">
    <property type="entry name" value="DUF4432"/>
    <property type="match status" value="1"/>
</dbReference>
<dbReference type="GO" id="GO:0030246">
    <property type="term" value="F:carbohydrate binding"/>
    <property type="evidence" value="ECO:0007669"/>
    <property type="project" value="InterPro"/>
</dbReference>
<dbReference type="EMBL" id="QLUW01000001">
    <property type="protein sequence ID" value="RAP77899.1"/>
    <property type="molecule type" value="Genomic_DNA"/>
</dbReference>
<dbReference type="GO" id="GO:0003824">
    <property type="term" value="F:catalytic activity"/>
    <property type="evidence" value="ECO:0007669"/>
    <property type="project" value="InterPro"/>
</dbReference>
<gene>
    <name evidence="1" type="ORF">DL346_05435</name>
</gene>
<dbReference type="GO" id="GO:0005975">
    <property type="term" value="P:carbohydrate metabolic process"/>
    <property type="evidence" value="ECO:0007669"/>
    <property type="project" value="InterPro"/>
</dbReference>
<proteinExistence type="predicted"/>
<dbReference type="AlphaFoldDB" id="A0A328U5R3"/>
<dbReference type="InterPro" id="IPR027839">
    <property type="entry name" value="DUF4432"/>
</dbReference>
<evidence type="ECO:0000313" key="1">
    <source>
        <dbReference type="EMBL" id="RAP77899.1"/>
    </source>
</evidence>
<comment type="caution">
    <text evidence="1">The sequence shown here is derived from an EMBL/GenBank/DDBJ whole genome shotgun (WGS) entry which is preliminary data.</text>
</comment>
<dbReference type="Gene3D" id="2.70.98.10">
    <property type="match status" value="1"/>
</dbReference>
<evidence type="ECO:0000313" key="2">
    <source>
        <dbReference type="Proteomes" id="UP000249260"/>
    </source>
</evidence>
<keyword evidence="2" id="KW-1185">Reference proteome</keyword>
<dbReference type="SUPFAM" id="SSF74650">
    <property type="entry name" value="Galactose mutarotase-like"/>
    <property type="match status" value="1"/>
</dbReference>
<dbReference type="RefSeq" id="WP_112881022.1">
    <property type="nucleotide sequence ID" value="NZ_QLUW01000001.1"/>
</dbReference>
<protein>
    <recommendedName>
        <fullName evidence="3">DUF4432 domain-containing protein</fullName>
    </recommendedName>
</protein>
<organism evidence="1 2">
    <name type="scientific">Paenibacillus montanisoli</name>
    <dbReference type="NCBI Taxonomy" id="2081970"/>
    <lineage>
        <taxon>Bacteria</taxon>
        <taxon>Bacillati</taxon>
        <taxon>Bacillota</taxon>
        <taxon>Bacilli</taxon>
        <taxon>Bacillales</taxon>
        <taxon>Paenibacillaceae</taxon>
        <taxon>Paenibacillus</taxon>
    </lineage>
</organism>
<reference evidence="1 2" key="1">
    <citation type="submission" date="2018-06" db="EMBL/GenBank/DDBJ databases">
        <title>Paenibacillus montanisoli sp. nov., isolated from mountain area soil.</title>
        <authorList>
            <person name="Wu M."/>
        </authorList>
    </citation>
    <scope>NUCLEOTIDE SEQUENCE [LARGE SCALE GENOMIC DNA]</scope>
    <source>
        <strain evidence="1 2">RA17</strain>
    </source>
</reference>
<sequence>MNAIGSDRNYGCRIKTDLIYKGYAAVIMENEVFRLTMLPGKGSDVVELLYKPSDTDFIWFTQLGLRRKEPIFADYQSQYQGGWQEIFPSLSADHNHEGMNMPRYGEAALVEWAYDVVQDDPEAIGVRFSYTCRTMPLRLEKTITMKSGDAGFSISETVTNLSPAPLHADWGHHITFGEPFLQPGTVIELPAEEMPRYVTPAKGSPYEFCWFDTVTEGKYRLLRPDGIGAEVRWDKERWPCLWFWREFGGNKGGPYYGCNYNVGLEMFSSAPAHKLIDNVEKGTAIAFEPYASHHSELHFAVIDQRAI</sequence>
<dbReference type="OrthoDB" id="2528227at2"/>
<evidence type="ECO:0008006" key="3">
    <source>
        <dbReference type="Google" id="ProtNLM"/>
    </source>
</evidence>
<name>A0A328U5R3_9BACL</name>